<evidence type="ECO:0000256" key="1">
    <source>
        <dbReference type="RuleBase" id="RU363082"/>
    </source>
</evidence>
<name>A0ABR4NS79_9SACH</name>
<keyword evidence="3" id="KW-1185">Reference proteome</keyword>
<keyword evidence="1" id="KW-0813">Transport</keyword>
<dbReference type="PANTHER" id="PTHR33558">
    <property type="entry name" value="GLUTAREDOXIN-LIKE PROTEIN C5ORF63 HOMOLOG"/>
    <property type="match status" value="1"/>
</dbReference>
<dbReference type="InterPro" id="IPR008554">
    <property type="entry name" value="Glutaredoxin-like"/>
</dbReference>
<comment type="caution">
    <text evidence="2">The sequence shown here is derived from an EMBL/GenBank/DDBJ whole genome shotgun (WGS) entry which is preliminary data.</text>
</comment>
<keyword evidence="1" id="KW-0249">Electron transport</keyword>
<dbReference type="EMBL" id="JBEVYD010000008">
    <property type="protein sequence ID" value="KAL3231185.1"/>
    <property type="molecule type" value="Genomic_DNA"/>
</dbReference>
<accession>A0ABR4NS79</accession>
<dbReference type="Proteomes" id="UP001623330">
    <property type="component" value="Unassembled WGS sequence"/>
</dbReference>
<protein>
    <recommendedName>
        <fullName evidence="1">Glutaredoxin-like protein</fullName>
    </recommendedName>
</protein>
<sequence>MTTMLSRSVLKRGFSSSNYFYSTPRVKLTFFSKPQCGLCEQAKEIIDDVLEEQDFKEDKVSMEIVNINQLNNKKWWELYCFDIPVLHVEKIGDPTSLFKIFHRIEEDVLEEKLKTYLK</sequence>
<evidence type="ECO:0000313" key="2">
    <source>
        <dbReference type="EMBL" id="KAL3231185.1"/>
    </source>
</evidence>
<organism evidence="2 3">
    <name type="scientific">Nakaseomyces bracarensis</name>
    <dbReference type="NCBI Taxonomy" id="273131"/>
    <lineage>
        <taxon>Eukaryota</taxon>
        <taxon>Fungi</taxon>
        <taxon>Dikarya</taxon>
        <taxon>Ascomycota</taxon>
        <taxon>Saccharomycotina</taxon>
        <taxon>Saccharomycetes</taxon>
        <taxon>Saccharomycetales</taxon>
        <taxon>Saccharomycetaceae</taxon>
        <taxon>Nakaseomyces</taxon>
    </lineage>
</organism>
<dbReference type="SUPFAM" id="SSF52833">
    <property type="entry name" value="Thioredoxin-like"/>
    <property type="match status" value="1"/>
</dbReference>
<evidence type="ECO:0000313" key="3">
    <source>
        <dbReference type="Proteomes" id="UP001623330"/>
    </source>
</evidence>
<dbReference type="Gene3D" id="3.40.30.10">
    <property type="entry name" value="Glutaredoxin"/>
    <property type="match status" value="1"/>
</dbReference>
<dbReference type="InterPro" id="IPR052565">
    <property type="entry name" value="Glutaredoxin-like_YDR286C"/>
</dbReference>
<dbReference type="InterPro" id="IPR036249">
    <property type="entry name" value="Thioredoxin-like_sf"/>
</dbReference>
<gene>
    <name evidence="2" type="ORF">RNJ44_00824</name>
</gene>
<dbReference type="Pfam" id="PF05768">
    <property type="entry name" value="Glrx-like"/>
    <property type="match status" value="1"/>
</dbReference>
<proteinExistence type="inferred from homology"/>
<dbReference type="PANTHER" id="PTHR33558:SF1">
    <property type="entry name" value="GLUTAREDOXIN-LIKE PROTEIN C5ORF63 HOMOLOG"/>
    <property type="match status" value="1"/>
</dbReference>
<comment type="similarity">
    <text evidence="1">Belongs to the glutaredoxin family.</text>
</comment>
<reference evidence="2 3" key="1">
    <citation type="submission" date="2024-05" db="EMBL/GenBank/DDBJ databases">
        <title>Long read based assembly of the Candida bracarensis genome reveals expanded adhesin content.</title>
        <authorList>
            <person name="Marcet-Houben M."/>
            <person name="Ksiezopolska E."/>
            <person name="Gabaldon T."/>
        </authorList>
    </citation>
    <scope>NUCLEOTIDE SEQUENCE [LARGE SCALE GENOMIC DNA]</scope>
    <source>
        <strain evidence="2 3">CBM6</strain>
    </source>
</reference>